<dbReference type="SMART" id="SM00968">
    <property type="entry name" value="SMC_hinge"/>
    <property type="match status" value="1"/>
</dbReference>
<dbReference type="AlphaFoldDB" id="A0A0J6WXQ3"/>
<feature type="coiled-coil region" evidence="6">
    <location>
        <begin position="999"/>
        <end position="1029"/>
    </location>
</feature>
<dbReference type="InterPro" id="IPR024704">
    <property type="entry name" value="SMC"/>
</dbReference>
<dbReference type="NCBIfam" id="TIGR02168">
    <property type="entry name" value="SMC_prok_B"/>
    <property type="match status" value="1"/>
</dbReference>
<comment type="function">
    <text evidence="6">Required for chromosome condensation and partitioning.</text>
</comment>
<proteinExistence type="inferred from homology"/>
<dbReference type="InterPro" id="IPR003395">
    <property type="entry name" value="RecF/RecN/SMC_N"/>
</dbReference>
<accession>A0A0J6WXQ3</accession>
<feature type="coiled-coil region" evidence="6">
    <location>
        <begin position="255"/>
        <end position="338"/>
    </location>
</feature>
<evidence type="ECO:0000256" key="3">
    <source>
        <dbReference type="ARBA" id="ARBA00022840"/>
    </source>
</evidence>
<evidence type="ECO:0000313" key="9">
    <source>
        <dbReference type="Proteomes" id="UP000036503"/>
    </source>
</evidence>
<reference evidence="8 9" key="1">
    <citation type="submission" date="2015-06" db="EMBL/GenBank/DDBJ databases">
        <title>Draft genome sequence of beer spoilage bacterium Megasphaera cerevisiae type strain 20462.</title>
        <authorList>
            <person name="Kutumbaka K."/>
            <person name="Pasmowitz J."/>
            <person name="Mategko J."/>
            <person name="Reyes D."/>
            <person name="Friedrich A."/>
            <person name="Han S."/>
            <person name="Martens-Habbena W."/>
            <person name="Neal-McKinney J."/>
            <person name="Janagama H.K."/>
            <person name="Nadala C."/>
            <person name="Samadpour M."/>
        </authorList>
    </citation>
    <scope>NUCLEOTIDE SEQUENCE [LARGE SCALE GENOMIC DNA]</scope>
    <source>
        <strain evidence="8 9">DSM 20462</strain>
    </source>
</reference>
<dbReference type="PIRSF" id="PIRSF005719">
    <property type="entry name" value="SMC"/>
    <property type="match status" value="1"/>
</dbReference>
<keyword evidence="1 6" id="KW-0963">Cytoplasm</keyword>
<dbReference type="GO" id="GO:0005524">
    <property type="term" value="F:ATP binding"/>
    <property type="evidence" value="ECO:0007669"/>
    <property type="project" value="UniProtKB-UniRule"/>
</dbReference>
<dbReference type="HAMAP" id="MF_01894">
    <property type="entry name" value="Smc_prok"/>
    <property type="match status" value="1"/>
</dbReference>
<protein>
    <recommendedName>
        <fullName evidence="6">Chromosome partition protein Smc</fullName>
    </recommendedName>
</protein>
<feature type="coiled-coil region" evidence="6">
    <location>
        <begin position="402"/>
        <end position="499"/>
    </location>
</feature>
<dbReference type="GO" id="GO:0007062">
    <property type="term" value="P:sister chromatid cohesion"/>
    <property type="evidence" value="ECO:0007669"/>
    <property type="project" value="InterPro"/>
</dbReference>
<dbReference type="OrthoDB" id="9808768at2"/>
<dbReference type="InterPro" id="IPR011890">
    <property type="entry name" value="SMC_prok"/>
</dbReference>
<dbReference type="Gene3D" id="1.20.1060.20">
    <property type="match status" value="1"/>
</dbReference>
<comment type="caution">
    <text evidence="8">The sequence shown here is derived from an EMBL/GenBank/DDBJ whole genome shotgun (WGS) entry which is preliminary data.</text>
</comment>
<keyword evidence="9" id="KW-1185">Reference proteome</keyword>
<dbReference type="GO" id="GO:0006260">
    <property type="term" value="P:DNA replication"/>
    <property type="evidence" value="ECO:0007669"/>
    <property type="project" value="UniProtKB-UniRule"/>
</dbReference>
<evidence type="ECO:0000256" key="4">
    <source>
        <dbReference type="ARBA" id="ARBA00023054"/>
    </source>
</evidence>
<dbReference type="GO" id="GO:0005737">
    <property type="term" value="C:cytoplasm"/>
    <property type="evidence" value="ECO:0007669"/>
    <property type="project" value="UniProtKB-SubCell"/>
</dbReference>
<feature type="domain" description="SMC hinge" evidence="7">
    <location>
        <begin position="522"/>
        <end position="640"/>
    </location>
</feature>
<dbReference type="FunFam" id="3.40.50.300:FF:000984">
    <property type="entry name" value="Chromosome partition protein Smc"/>
    <property type="match status" value="1"/>
</dbReference>
<dbReference type="FunCoup" id="A0A0J6WXQ3">
    <property type="interactions" value="418"/>
</dbReference>
<dbReference type="InterPro" id="IPR036277">
    <property type="entry name" value="SMC_hinge_sf"/>
</dbReference>
<dbReference type="PATRIC" id="fig|1122219.3.peg.2523"/>
<dbReference type="EMBL" id="LEKT01000006">
    <property type="protein sequence ID" value="KMO87409.1"/>
    <property type="molecule type" value="Genomic_DNA"/>
</dbReference>
<dbReference type="PANTHER" id="PTHR43977">
    <property type="entry name" value="STRUCTURAL MAINTENANCE OF CHROMOSOMES PROTEIN 3"/>
    <property type="match status" value="1"/>
</dbReference>
<organism evidence="8 9">
    <name type="scientific">Megasphaera cerevisiae DSM 20462</name>
    <dbReference type="NCBI Taxonomy" id="1122219"/>
    <lineage>
        <taxon>Bacteria</taxon>
        <taxon>Bacillati</taxon>
        <taxon>Bacillota</taxon>
        <taxon>Negativicutes</taxon>
        <taxon>Veillonellales</taxon>
        <taxon>Veillonellaceae</taxon>
        <taxon>Megasphaera</taxon>
    </lineage>
</organism>
<dbReference type="RefSeq" id="WP_048513391.1">
    <property type="nucleotide sequence ID" value="NZ_FUXD01000002.1"/>
</dbReference>
<evidence type="ECO:0000256" key="6">
    <source>
        <dbReference type="HAMAP-Rule" id="MF_01894"/>
    </source>
</evidence>
<dbReference type="InParanoid" id="A0A0J6WXQ3"/>
<dbReference type="SUPFAM" id="SSF52540">
    <property type="entry name" value="P-loop containing nucleoside triphosphate hydrolases"/>
    <property type="match status" value="1"/>
</dbReference>
<keyword evidence="2 6" id="KW-0547">Nucleotide-binding</keyword>
<dbReference type="Pfam" id="PF06470">
    <property type="entry name" value="SMC_hinge"/>
    <property type="match status" value="1"/>
</dbReference>
<comment type="similarity">
    <text evidence="6">Belongs to the SMC family.</text>
</comment>
<dbReference type="Proteomes" id="UP000036503">
    <property type="component" value="Unassembled WGS sequence"/>
</dbReference>
<dbReference type="GO" id="GO:0016887">
    <property type="term" value="F:ATP hydrolysis activity"/>
    <property type="evidence" value="ECO:0007669"/>
    <property type="project" value="InterPro"/>
</dbReference>
<keyword evidence="3 6" id="KW-0067">ATP-binding</keyword>
<dbReference type="Gene3D" id="3.30.70.1620">
    <property type="match status" value="1"/>
</dbReference>
<dbReference type="SUPFAM" id="SSF57997">
    <property type="entry name" value="Tropomyosin"/>
    <property type="match status" value="1"/>
</dbReference>
<dbReference type="SUPFAM" id="SSF75553">
    <property type="entry name" value="Smc hinge domain"/>
    <property type="match status" value="1"/>
</dbReference>
<dbReference type="Gene3D" id="3.40.50.300">
    <property type="entry name" value="P-loop containing nucleotide triphosphate hydrolases"/>
    <property type="match status" value="2"/>
</dbReference>
<dbReference type="GO" id="GO:0005694">
    <property type="term" value="C:chromosome"/>
    <property type="evidence" value="ECO:0007669"/>
    <property type="project" value="InterPro"/>
</dbReference>
<evidence type="ECO:0000256" key="1">
    <source>
        <dbReference type="ARBA" id="ARBA00022490"/>
    </source>
</evidence>
<dbReference type="GO" id="GO:0030261">
    <property type="term" value="P:chromosome condensation"/>
    <property type="evidence" value="ECO:0007669"/>
    <property type="project" value="InterPro"/>
</dbReference>
<dbReference type="GO" id="GO:0003677">
    <property type="term" value="F:DNA binding"/>
    <property type="evidence" value="ECO:0007669"/>
    <property type="project" value="UniProtKB-UniRule"/>
</dbReference>
<sequence>MQLLKMELRGFKSFADKTTLIFDKGITAIVGPNGSGKSNISDAVRWVMGEQNVRQLRGQKSEDIIFAGTEKRRPQGAAEVSLYFDNSDHSLEIDFSEVVVTRRLFRSGESEFYINKRNCRLKDIHMLFADTGIGQDSMAVIGQNRVDRILNSRPEERRIIFEEVAGISRYKGRKEEGLRKIAETERNLERIRDMMGFLEERLVPMQEQAEKLKTFRHLDGERISYEGTLTLQELRNGERLLEKAENGRGAAVTEQEAAAARLSEMEQERNTLLQTMETEGETLRRLEEDSLNAHHELDGMKNRADAFTQRQSELSESEKQLAEEKEALQEKKKTIAAQGATLTQSLEAKRRELDAARKGLKLTQALFGRAEVKARQAAAELEQVTASNTDRQQQLFMLQRDTDDLRRRLEENTDTCEAVQQRVSQKQDALAAVEEQYHILAARVEKSRQQAGLAAAGAEKAKKALQAAETDLAAAEQTYHKLRNTVESLEQRIRVLVSMEQEHEGIARAVKTVLDAAQDWRTHICGLVGELCSISGQYAVAIDAALGGASQFVVAANEKTAKRAIVYLKERRAGRTTFLPLDTVKERKRTREEESASHENGIIGFANDIIQYDAVYAPVFSFLLGKTLVAESMEAGSYAAKKYGHRLRIVCLDGTQFNAGGALTGGSVKNKEASLISRRALLAEMQEKESACRKEMEAAASAGTRLRQGVISLRSAVQEKEALSQQTAMDLEKMIWQYQSIEKERSQEQRLFTEADTQLEALQHVRADIQATLVQKEEAIAAWEEIPSQSTQKLESARAAAIAEAEQCRKTMTERQVAEATLNEQVRHMEEQIRQNREWLTQADQDENRLGQRYTELLERKREAAAMLEKLAVHIVSKTAEVKSKDGDREAFYKAKESNFRHSQQLDSSLKELRERVQQWSQRISAADIQLEKYRNEIRHNEELLALQGLSRQEAMDRRREGSLKELHEKVADLKLRIAGLGQINPSAEEEYYAAMEKEKFYKRQCEDLQESRTKLEEIVAEIDDAMSEQFEQAFKAISVHFQRIFDRLFGGGSAHINLTNQQDILHAGVEILIQPPGKKQQPLTLLSGGERALTVIALLLAFLAYHPAPFCLVDEVDAALDEANVERMARYLKNYSGNTQFIVITHRRKTMEAANTLQGVTMEEKGVSRLLTVKIDELLEKGT</sequence>
<evidence type="ECO:0000313" key="8">
    <source>
        <dbReference type="EMBL" id="KMO87409.1"/>
    </source>
</evidence>
<keyword evidence="4 6" id="KW-0175">Coiled coil</keyword>
<dbReference type="STRING" id="39029.BSR42_00320"/>
<evidence type="ECO:0000256" key="2">
    <source>
        <dbReference type="ARBA" id="ARBA00022741"/>
    </source>
</evidence>
<comment type="subunit">
    <text evidence="6">Homodimer.</text>
</comment>
<feature type="coiled-coil region" evidence="6">
    <location>
        <begin position="174"/>
        <end position="201"/>
    </location>
</feature>
<feature type="binding site" evidence="6">
    <location>
        <begin position="32"/>
        <end position="39"/>
    </location>
    <ligand>
        <name>ATP</name>
        <dbReference type="ChEBI" id="CHEBI:30616"/>
    </ligand>
</feature>
<feature type="coiled-coil region" evidence="6">
    <location>
        <begin position="903"/>
        <end position="944"/>
    </location>
</feature>
<evidence type="ECO:0000256" key="5">
    <source>
        <dbReference type="ARBA" id="ARBA00023125"/>
    </source>
</evidence>
<dbReference type="InterPro" id="IPR010935">
    <property type="entry name" value="SMC_hinge"/>
</dbReference>
<evidence type="ECO:0000259" key="7">
    <source>
        <dbReference type="SMART" id="SM00968"/>
    </source>
</evidence>
<name>A0A0J6WXQ3_9FIRM</name>
<dbReference type="GO" id="GO:0007059">
    <property type="term" value="P:chromosome segregation"/>
    <property type="evidence" value="ECO:0007669"/>
    <property type="project" value="UniProtKB-UniRule"/>
</dbReference>
<comment type="domain">
    <text evidence="6">Contains large globular domains required for ATP hydrolysis at each terminus and a third globular domain forming a flexible hinge near the middle of the molecule. These domains are separated by coiled-coil structures.</text>
</comment>
<dbReference type="Pfam" id="PF02463">
    <property type="entry name" value="SMC_N"/>
    <property type="match status" value="1"/>
</dbReference>
<comment type="subcellular location">
    <subcellularLocation>
        <location evidence="6">Cytoplasm</location>
    </subcellularLocation>
</comment>
<gene>
    <name evidence="6" type="primary">smc</name>
    <name evidence="8" type="ORF">AB840_03220</name>
</gene>
<dbReference type="CDD" id="cd03278">
    <property type="entry name" value="ABC_SMC_barmotin"/>
    <property type="match status" value="1"/>
</dbReference>
<keyword evidence="5 6" id="KW-0238">DNA-binding</keyword>
<dbReference type="InterPro" id="IPR027417">
    <property type="entry name" value="P-loop_NTPase"/>
</dbReference>